<dbReference type="PANTHER" id="PTHR21716:SF4">
    <property type="entry name" value="TRANSMEMBRANE PROTEIN 245"/>
    <property type="match status" value="1"/>
</dbReference>
<evidence type="ECO:0000313" key="7">
    <source>
        <dbReference type="EMBL" id="EIJ39774.1"/>
    </source>
</evidence>
<keyword evidence="8" id="KW-1185">Reference proteome</keyword>
<reference evidence="7 8" key="1">
    <citation type="submission" date="2012-02" db="EMBL/GenBank/DDBJ databases">
        <title>Improved High-Quality Draft genome of Joostella marina DSM 19592.</title>
        <authorList>
            <consortium name="US DOE Joint Genome Institute (JGI-PGF)"/>
            <person name="Lucas S."/>
            <person name="Copeland A."/>
            <person name="Lapidus A."/>
            <person name="Bruce D."/>
            <person name="Goodwin L."/>
            <person name="Pitluck S."/>
            <person name="Peters L."/>
            <person name="Chertkov O."/>
            <person name="Ovchinnikova G."/>
            <person name="Kyrpides N."/>
            <person name="Mavromatis K."/>
            <person name="Detter J.C."/>
            <person name="Han C."/>
            <person name="Land M."/>
            <person name="Hauser L."/>
            <person name="Markowitz V."/>
            <person name="Cheng J.-F."/>
            <person name="Hugenholtz P."/>
            <person name="Woyke T."/>
            <person name="Wu D."/>
            <person name="Tindall B."/>
            <person name="Brambilla E."/>
            <person name="Klenk H.-P."/>
            <person name="Eisen J.A."/>
        </authorList>
    </citation>
    <scope>NUCLEOTIDE SEQUENCE [LARGE SCALE GENOMIC DNA]</scope>
    <source>
        <strain evidence="7 8">DSM 19592</strain>
    </source>
</reference>
<dbReference type="RefSeq" id="WP_008613513.1">
    <property type="nucleotide sequence ID" value="NZ_JH651379.1"/>
</dbReference>
<feature type="transmembrane region" description="Helical" evidence="6">
    <location>
        <begin position="63"/>
        <end position="88"/>
    </location>
</feature>
<evidence type="ECO:0000256" key="1">
    <source>
        <dbReference type="ARBA" id="ARBA00004141"/>
    </source>
</evidence>
<comment type="subcellular location">
    <subcellularLocation>
        <location evidence="1">Membrane</location>
        <topology evidence="1">Multi-pass membrane protein</topology>
    </subcellularLocation>
</comment>
<keyword evidence="4 6" id="KW-1133">Transmembrane helix</keyword>
<protein>
    <submittedName>
        <fullName evidence="7">Putative permease</fullName>
    </submittedName>
</protein>
<proteinExistence type="inferred from homology"/>
<keyword evidence="5 6" id="KW-0472">Membrane</keyword>
<keyword evidence="3 6" id="KW-0812">Transmembrane</keyword>
<accession>I3C831</accession>
<dbReference type="STRING" id="926559.JoomaDRAFT_2813"/>
<feature type="transmembrane region" description="Helical" evidence="6">
    <location>
        <begin position="9"/>
        <end position="28"/>
    </location>
</feature>
<evidence type="ECO:0000256" key="6">
    <source>
        <dbReference type="SAM" id="Phobius"/>
    </source>
</evidence>
<dbReference type="AlphaFoldDB" id="I3C831"/>
<dbReference type="OrthoDB" id="9773730at2"/>
<dbReference type="GO" id="GO:0016020">
    <property type="term" value="C:membrane"/>
    <property type="evidence" value="ECO:0007669"/>
    <property type="project" value="UniProtKB-SubCell"/>
</dbReference>
<evidence type="ECO:0000256" key="2">
    <source>
        <dbReference type="ARBA" id="ARBA00009773"/>
    </source>
</evidence>
<evidence type="ECO:0000256" key="4">
    <source>
        <dbReference type="ARBA" id="ARBA00022989"/>
    </source>
</evidence>
<dbReference type="PANTHER" id="PTHR21716">
    <property type="entry name" value="TRANSMEMBRANE PROTEIN"/>
    <property type="match status" value="1"/>
</dbReference>
<evidence type="ECO:0000256" key="5">
    <source>
        <dbReference type="ARBA" id="ARBA00023136"/>
    </source>
</evidence>
<feature type="transmembrane region" description="Helical" evidence="6">
    <location>
        <begin position="297"/>
        <end position="327"/>
    </location>
</feature>
<sequence>MSKDRLSPALIRQLFMLFAIIALGYLITKEMTPYLSGILGAITVYVLFKNFMSKLLNKGLKPWLAATIIIVLSIFIIIIPVTLIILLLSSKIQKAVQNSEELTTIVKSKLGQIEDYVGVDILSQVNAKDVSGWVSEQIQGLAGTTFDTVIAFGIMYFLLYFMLINTKNLQKMILAYIPLNDDNIKAISKESNDIVKSNAIGIPLVAIMQGIVALIGYYIFGVENPLFWFVITVVGSMIPFVGTALGILPVTLLLFSQGESWQAIGLLIYGAVVVGSTDNVFRIIVQNKLANLHPLITLIGVVIGVPLFGFIGLIFGPLLVSLFLLLVKIYKNEYGKKETKKSPYL</sequence>
<feature type="transmembrane region" description="Helical" evidence="6">
    <location>
        <begin position="199"/>
        <end position="220"/>
    </location>
</feature>
<feature type="transmembrane region" description="Helical" evidence="6">
    <location>
        <begin position="266"/>
        <end position="285"/>
    </location>
</feature>
<evidence type="ECO:0000256" key="3">
    <source>
        <dbReference type="ARBA" id="ARBA00022692"/>
    </source>
</evidence>
<comment type="similarity">
    <text evidence="2">Belongs to the autoinducer-2 exporter (AI-2E) (TC 2.A.86) family.</text>
</comment>
<dbReference type="HOGENOM" id="CLU_041771_0_0_10"/>
<feature type="transmembrane region" description="Helical" evidence="6">
    <location>
        <begin position="226"/>
        <end position="254"/>
    </location>
</feature>
<gene>
    <name evidence="7" type="ORF">JoomaDRAFT_2813</name>
</gene>
<organism evidence="7 8">
    <name type="scientific">Galbibacter orientalis DSM 19592</name>
    <dbReference type="NCBI Taxonomy" id="926559"/>
    <lineage>
        <taxon>Bacteria</taxon>
        <taxon>Pseudomonadati</taxon>
        <taxon>Bacteroidota</taxon>
        <taxon>Flavobacteriia</taxon>
        <taxon>Flavobacteriales</taxon>
        <taxon>Flavobacteriaceae</taxon>
        <taxon>Galbibacter</taxon>
    </lineage>
</organism>
<feature type="transmembrane region" description="Helical" evidence="6">
    <location>
        <begin position="34"/>
        <end position="51"/>
    </location>
</feature>
<dbReference type="eggNOG" id="COG0628">
    <property type="taxonomic scope" value="Bacteria"/>
</dbReference>
<dbReference type="InterPro" id="IPR002549">
    <property type="entry name" value="AI-2E-like"/>
</dbReference>
<dbReference type="Proteomes" id="UP000004690">
    <property type="component" value="Unassembled WGS sequence"/>
</dbReference>
<dbReference type="EMBL" id="JH651379">
    <property type="protein sequence ID" value="EIJ39774.1"/>
    <property type="molecule type" value="Genomic_DNA"/>
</dbReference>
<name>I3C831_9FLAO</name>
<dbReference type="Pfam" id="PF01594">
    <property type="entry name" value="AI-2E_transport"/>
    <property type="match status" value="1"/>
</dbReference>
<feature type="transmembrane region" description="Helical" evidence="6">
    <location>
        <begin position="141"/>
        <end position="163"/>
    </location>
</feature>
<evidence type="ECO:0000313" key="8">
    <source>
        <dbReference type="Proteomes" id="UP000004690"/>
    </source>
</evidence>